<name>A0A6J6UR79_9ZZZZ</name>
<dbReference type="InterPro" id="IPR001509">
    <property type="entry name" value="Epimerase_deHydtase"/>
</dbReference>
<dbReference type="AlphaFoldDB" id="A0A6J6UR79"/>
<dbReference type="PANTHER" id="PTHR43725:SF32">
    <property type="entry name" value="NAD-DEPENDENT EPIMERASE_DEHYDRATASE DOMAIN-CONTAINING PROTEIN"/>
    <property type="match status" value="1"/>
</dbReference>
<protein>
    <submittedName>
        <fullName evidence="2">Unannotated protein</fullName>
    </submittedName>
</protein>
<organism evidence="2">
    <name type="scientific">freshwater metagenome</name>
    <dbReference type="NCBI Taxonomy" id="449393"/>
    <lineage>
        <taxon>unclassified sequences</taxon>
        <taxon>metagenomes</taxon>
        <taxon>ecological metagenomes</taxon>
    </lineage>
</organism>
<dbReference type="GO" id="GO:0005996">
    <property type="term" value="P:monosaccharide metabolic process"/>
    <property type="evidence" value="ECO:0007669"/>
    <property type="project" value="TreeGrafter"/>
</dbReference>
<accession>A0A6J6UR79</accession>
<proteinExistence type="predicted"/>
<reference evidence="2" key="1">
    <citation type="submission" date="2020-05" db="EMBL/GenBank/DDBJ databases">
        <authorList>
            <person name="Chiriac C."/>
            <person name="Salcher M."/>
            <person name="Ghai R."/>
            <person name="Kavagutti S V."/>
        </authorList>
    </citation>
    <scope>NUCLEOTIDE SEQUENCE</scope>
</reference>
<dbReference type="Pfam" id="PF01370">
    <property type="entry name" value="Epimerase"/>
    <property type="match status" value="1"/>
</dbReference>
<feature type="domain" description="NAD-dependent epimerase/dehydratase" evidence="1">
    <location>
        <begin position="4"/>
        <end position="219"/>
    </location>
</feature>
<dbReference type="GO" id="GO:0003978">
    <property type="term" value="F:UDP-glucose 4-epimerase activity"/>
    <property type="evidence" value="ECO:0007669"/>
    <property type="project" value="TreeGrafter"/>
</dbReference>
<dbReference type="SUPFAM" id="SSF51735">
    <property type="entry name" value="NAD(P)-binding Rossmann-fold domains"/>
    <property type="match status" value="1"/>
</dbReference>
<evidence type="ECO:0000313" key="2">
    <source>
        <dbReference type="EMBL" id="CAB4761508.1"/>
    </source>
</evidence>
<gene>
    <name evidence="2" type="ORF">UFOPK2810_01372</name>
</gene>
<dbReference type="InterPro" id="IPR036291">
    <property type="entry name" value="NAD(P)-bd_dom_sf"/>
</dbReference>
<dbReference type="PANTHER" id="PTHR43725">
    <property type="entry name" value="UDP-GLUCOSE 4-EPIMERASE"/>
    <property type="match status" value="1"/>
</dbReference>
<dbReference type="EMBL" id="CAEZYZ010000258">
    <property type="protein sequence ID" value="CAB4761508.1"/>
    <property type="molecule type" value="Genomic_DNA"/>
</dbReference>
<evidence type="ECO:0000259" key="1">
    <source>
        <dbReference type="Pfam" id="PF01370"/>
    </source>
</evidence>
<dbReference type="GO" id="GO:0005829">
    <property type="term" value="C:cytosol"/>
    <property type="evidence" value="ECO:0007669"/>
    <property type="project" value="TreeGrafter"/>
</dbReference>
<dbReference type="Gene3D" id="3.40.50.720">
    <property type="entry name" value="NAD(P)-binding Rossmann-like Domain"/>
    <property type="match status" value="1"/>
</dbReference>
<sequence>MDTLILGGGTFVGRRMVEHLREAGHEVTVLNRGKTSTDLPAGVNRIVGDRTSTESMRQALEGTEWDAVIDVSGFVMAAGGGLFEDLIDLLDGRVGSYVFVSSIMAYEPTGLMPWTEDQPSRDDPDTTYGGFKAHAERAILDRCASTGFPGSIGRPAAIYGPDNNIHDMETAMFLRLRRGLPILLPHEGLVTTSYGHVDDLCTNLLEMALLPAVRGEVVNLTGQGCSAREYAILLAQIVGAEPDIIEVPAWNRDGQAPFGHLFKDKHHGILSVEKARDLGLTSERGFMNGHEQTYEWFCSTDLVNAPDALADPMWGAGYDFALEASVAQELRVRA</sequence>